<keyword evidence="6" id="KW-1185">Reference proteome</keyword>
<feature type="domain" description="CdaR GGDEF-like" evidence="4">
    <location>
        <begin position="177"/>
        <end position="288"/>
    </location>
</feature>
<organism evidence="5 6">
    <name type="scientific">Mycolicibacterium canariasense</name>
    <name type="common">Mycobacterium canariasense</name>
    <dbReference type="NCBI Taxonomy" id="228230"/>
    <lineage>
        <taxon>Bacteria</taxon>
        <taxon>Bacillati</taxon>
        <taxon>Actinomycetota</taxon>
        <taxon>Actinomycetes</taxon>
        <taxon>Mycobacteriales</taxon>
        <taxon>Mycobacteriaceae</taxon>
        <taxon>Mycolicibacterium</taxon>
    </lineage>
</organism>
<comment type="similarity">
    <text evidence="1">Belongs to the CdaR family.</text>
</comment>
<dbReference type="Gene3D" id="1.10.10.2840">
    <property type="entry name" value="PucR C-terminal helix-turn-helix domain"/>
    <property type="match status" value="1"/>
</dbReference>
<dbReference type="PANTHER" id="PTHR33744">
    <property type="entry name" value="CARBOHYDRATE DIACID REGULATOR"/>
    <property type="match status" value="1"/>
</dbReference>
<accession>A0A100WFK9</accession>
<proteinExistence type="inferred from homology"/>
<comment type="caution">
    <text evidence="5">The sequence shown here is derived from an EMBL/GenBank/DDBJ whole genome shotgun (WGS) entry which is preliminary data.</text>
</comment>
<evidence type="ECO:0000313" key="6">
    <source>
        <dbReference type="Proteomes" id="UP000069443"/>
    </source>
</evidence>
<dbReference type="Proteomes" id="UP000069443">
    <property type="component" value="Unassembled WGS sequence"/>
</dbReference>
<evidence type="ECO:0000313" key="5">
    <source>
        <dbReference type="EMBL" id="GAS97059.1"/>
    </source>
</evidence>
<dbReference type="RefSeq" id="WP_084395308.1">
    <property type="nucleotide sequence ID" value="NZ_BCSY01000068.1"/>
</dbReference>
<dbReference type="AlphaFoldDB" id="A0A100WFK9"/>
<dbReference type="InterPro" id="IPR025736">
    <property type="entry name" value="PucR_C-HTH_dom"/>
</dbReference>
<dbReference type="Pfam" id="PF17853">
    <property type="entry name" value="GGDEF_2"/>
    <property type="match status" value="1"/>
</dbReference>
<sequence length="428" mass="46159">MPDKRTIPPPSTLGVLQTVPDSALRRLKQYSGRLATEAVHALEERLPFFADLEASQRASVHLVVQTAVVNFVEWMRDPTSDVSYTAQAFDVVPQDLRRRIALRHTVEMVRVTMEFFEEVVPLLARTDEQLSALTAGILRYSRDLAFAAATAYADAAEARGAWDTRMEANIVDAVVRGDTGPALQSQAAALNWDATAPATVIVGYPHPDRIDLASGDVHDVAMRNGRTALSDVHGTWLVTIVSGSLSPTDRFLADLMKVFADGPVVIGPTAPTLTTLYRSASEAIAGMRAVTGWGGAPRPVSSRELLPERALLGDALALAALETEVMRPLADAGPALTETLDTYLDSGGAIEACARKLFVHPNTVRYRLKRIADFTGRDPTVPRDAYVLRVATTVGRLRRDTGHFNGSISSTIAPQGGQTTKLGSQIPT</sequence>
<evidence type="ECO:0000259" key="4">
    <source>
        <dbReference type="Pfam" id="PF17853"/>
    </source>
</evidence>
<evidence type="ECO:0000256" key="1">
    <source>
        <dbReference type="ARBA" id="ARBA00006754"/>
    </source>
</evidence>
<gene>
    <name evidence="5" type="ORF">RMCC_4025</name>
</gene>
<dbReference type="EMBL" id="BCSY01000068">
    <property type="protein sequence ID" value="GAS97059.1"/>
    <property type="molecule type" value="Genomic_DNA"/>
</dbReference>
<reference evidence="6" key="2">
    <citation type="submission" date="2016-02" db="EMBL/GenBank/DDBJ databases">
        <title>Draft genome sequence of five rapidly growing Mycobacterium species.</title>
        <authorList>
            <person name="Katahira K."/>
            <person name="Gotou Y."/>
            <person name="Iida K."/>
            <person name="Ogura Y."/>
            <person name="Hayashi T."/>
        </authorList>
    </citation>
    <scope>NUCLEOTIDE SEQUENCE [LARGE SCALE GENOMIC DNA]</scope>
    <source>
        <strain evidence="6">JCM15298</strain>
    </source>
</reference>
<feature type="region of interest" description="Disordered" evidence="2">
    <location>
        <begin position="405"/>
        <end position="428"/>
    </location>
</feature>
<name>A0A100WFK9_MYCCR</name>
<dbReference type="InterPro" id="IPR041522">
    <property type="entry name" value="CdaR_GGDEF"/>
</dbReference>
<dbReference type="Pfam" id="PF13556">
    <property type="entry name" value="HTH_30"/>
    <property type="match status" value="1"/>
</dbReference>
<evidence type="ECO:0000259" key="3">
    <source>
        <dbReference type="Pfam" id="PF13556"/>
    </source>
</evidence>
<dbReference type="STRING" id="228230.RMCC_4025"/>
<feature type="domain" description="PucR C-terminal helix-turn-helix" evidence="3">
    <location>
        <begin position="336"/>
        <end position="392"/>
    </location>
</feature>
<dbReference type="PANTHER" id="PTHR33744:SF7">
    <property type="entry name" value="PUCR FAMILY TRANSCRIPTIONAL REGULATOR"/>
    <property type="match status" value="1"/>
</dbReference>
<evidence type="ECO:0000256" key="2">
    <source>
        <dbReference type="SAM" id="MobiDB-lite"/>
    </source>
</evidence>
<dbReference type="InterPro" id="IPR042070">
    <property type="entry name" value="PucR_C-HTH_sf"/>
</dbReference>
<dbReference type="InterPro" id="IPR051448">
    <property type="entry name" value="CdaR-like_regulators"/>
</dbReference>
<dbReference type="OrthoDB" id="3246591at2"/>
<protein>
    <submittedName>
        <fullName evidence="5">Regulator of polyketide synthase expression</fullName>
    </submittedName>
</protein>
<reference evidence="6" key="1">
    <citation type="journal article" date="2016" name="Genome Announc.">
        <title>Draft Genome Sequences of Five Rapidly Growing Mycobacterium Species, M. thermoresistibile, M. fortuitum subsp. acetamidolyticum, M. canariasense, M. brisbanense, and M. novocastrense.</title>
        <authorList>
            <person name="Katahira K."/>
            <person name="Ogura Y."/>
            <person name="Gotoh Y."/>
            <person name="Hayashi T."/>
        </authorList>
    </citation>
    <scope>NUCLEOTIDE SEQUENCE [LARGE SCALE GENOMIC DNA]</scope>
    <source>
        <strain evidence="6">JCM15298</strain>
    </source>
</reference>